<feature type="region of interest" description="Disordered" evidence="1">
    <location>
        <begin position="13"/>
        <end position="160"/>
    </location>
</feature>
<feature type="compositionally biased region" description="Polar residues" evidence="1">
    <location>
        <begin position="57"/>
        <end position="73"/>
    </location>
</feature>
<dbReference type="Pfam" id="PF14214">
    <property type="entry name" value="Helitron_like_N"/>
    <property type="match status" value="1"/>
</dbReference>
<evidence type="ECO:0000313" key="4">
    <source>
        <dbReference type="Proteomes" id="UP000077671"/>
    </source>
</evidence>
<name>A0A8T8TKE8_9BASI</name>
<comment type="caution">
    <text evidence="3">The sequence shown here is derived from an EMBL/GenBank/DDBJ whole genome shotgun (WGS) entry which is preliminary data.</text>
</comment>
<sequence length="831" mass="93238">MPPKSNEEYLTNLREARRGKARELTTEELRAQREQRNARDRALRQRRLQSAQPSSPATLLSQTPSGSSISNPFAPTSTVADVSSTPSTSSPSVSGFTSATVISPAWEVRGSSSRLQPTPPDTLSTPTHTSPAQNVTEPADDSSTDSGEDSQPTSDRAGNEWWLQHSSIVTRLLAKQPDPFQQTWRSEPCRHCGALLLQSEPLSFCCKNGTKALPPLPALPPFLNSIVGHPHAGSRSLSLNNAVHFAAQGYHGDRIQFGQGVPADRSPLNLFFHNRRAQETLGGADMPRHWVRSLRNELELFNPLVGLFNMLMTEADGVTPATLEIQQQGPAAELAGILHYGAPSRKDRRSIYVNKRTDQGPTRISTDHALYDALCYPLLFPHGTASPNSRQVTLRDVARLRLLMEPRFQTFWKVGNMYMIDIVCRLEENRLDFICRSLANLHRGSRVQPASHEIEELDVQQEGHGDERIHPALPSSFVGSRAYRAEQVSDALALASRFQRPQGMVTVTTNPNWPEIRVVLRPGQNATVVPQITVRIFSARLKRFMAAFKRYFGSIFYVIKVVEFQKRGLPHAHIVFSTDSELPIAAIDHVVSGQMPGTDQPRLRELVQQFMIHPDDHVFRRDGSLNEASRCQKNGECSYGFPQPLTETTYLDPSTQRIVYRRTRPEDQMVAQYSPILLLLWNGHCHVDIAVSHHTFVYMFKYVSKGPDYAAYRIRPAEENPENNPDPESQYAKAGEDYIRARYLSATEAAWRIFGFELTHKSPAVQRLAVHDVQDSRPQFTAGDAARSDASMLKRYLLRPDAYNHLTFIKYVEAVVFRPSTEAERADPDSL</sequence>
<dbReference type="AlphaFoldDB" id="A0A8T8TKE8"/>
<dbReference type="PANTHER" id="PTHR45786">
    <property type="entry name" value="DNA BINDING PROTEIN-LIKE"/>
    <property type="match status" value="1"/>
</dbReference>
<organism evidence="3 4">
    <name type="scientific">Tilletia caries</name>
    <name type="common">wheat bunt fungus</name>
    <dbReference type="NCBI Taxonomy" id="13290"/>
    <lineage>
        <taxon>Eukaryota</taxon>
        <taxon>Fungi</taxon>
        <taxon>Dikarya</taxon>
        <taxon>Basidiomycota</taxon>
        <taxon>Ustilaginomycotina</taxon>
        <taxon>Exobasidiomycetes</taxon>
        <taxon>Tilletiales</taxon>
        <taxon>Tilletiaceae</taxon>
        <taxon>Tilletia</taxon>
    </lineage>
</organism>
<dbReference type="Proteomes" id="UP000077671">
    <property type="component" value="Unassembled WGS sequence"/>
</dbReference>
<feature type="compositionally biased region" description="Basic and acidic residues" evidence="1">
    <location>
        <begin position="14"/>
        <end position="43"/>
    </location>
</feature>
<proteinExistence type="predicted"/>
<feature type="compositionally biased region" description="Acidic residues" evidence="1">
    <location>
        <begin position="138"/>
        <end position="148"/>
    </location>
</feature>
<reference evidence="3" key="2">
    <citation type="journal article" date="2019" name="IMA Fungus">
        <title>Genome sequencing and comparison of five Tilletia species to identify candidate genes for the detection of regulated species infecting wheat.</title>
        <authorList>
            <person name="Nguyen H.D.T."/>
            <person name="Sultana T."/>
            <person name="Kesanakurti P."/>
            <person name="Hambleton S."/>
        </authorList>
    </citation>
    <scope>NUCLEOTIDE SEQUENCE</scope>
    <source>
        <strain evidence="3">DAOMC 238032</strain>
    </source>
</reference>
<feature type="domain" description="Helitron helicase-like" evidence="2">
    <location>
        <begin position="407"/>
        <end position="575"/>
    </location>
</feature>
<feature type="compositionally biased region" description="Low complexity" evidence="1">
    <location>
        <begin position="74"/>
        <end position="100"/>
    </location>
</feature>
<dbReference type="EMBL" id="LWDD02000351">
    <property type="protein sequence ID" value="KAE8261538.1"/>
    <property type="molecule type" value="Genomic_DNA"/>
</dbReference>
<dbReference type="InterPro" id="IPR025476">
    <property type="entry name" value="Helitron_helicase-like"/>
</dbReference>
<feature type="non-terminal residue" evidence="3">
    <location>
        <position position="831"/>
    </location>
</feature>
<feature type="compositionally biased region" description="Polar residues" evidence="1">
    <location>
        <begin position="110"/>
        <end position="136"/>
    </location>
</feature>
<evidence type="ECO:0000313" key="3">
    <source>
        <dbReference type="EMBL" id="KAE8261538.1"/>
    </source>
</evidence>
<accession>A0A8T8TKE8</accession>
<evidence type="ECO:0000259" key="2">
    <source>
        <dbReference type="Pfam" id="PF14214"/>
    </source>
</evidence>
<evidence type="ECO:0000256" key="1">
    <source>
        <dbReference type="SAM" id="MobiDB-lite"/>
    </source>
</evidence>
<reference evidence="3" key="1">
    <citation type="submission" date="2016-04" db="EMBL/GenBank/DDBJ databases">
        <authorList>
            <person name="Nguyen H.D."/>
            <person name="Kesanakurti P."/>
            <person name="Cullis J."/>
            <person name="Levesque C.A."/>
            <person name="Hambleton S."/>
        </authorList>
    </citation>
    <scope>NUCLEOTIDE SEQUENCE</scope>
    <source>
        <strain evidence="3">DAOMC 238032</strain>
    </source>
</reference>
<dbReference type="PANTHER" id="PTHR45786:SF74">
    <property type="entry name" value="ATP-DEPENDENT DNA HELICASE"/>
    <property type="match status" value="1"/>
</dbReference>
<gene>
    <name evidence="3" type="ORF">A4X03_0g3169</name>
</gene>
<protein>
    <recommendedName>
        <fullName evidence="2">Helitron helicase-like domain-containing protein</fullName>
    </recommendedName>
</protein>